<dbReference type="PANTHER" id="PTHR43581">
    <property type="entry name" value="ATP/GTP PHOSPHATASE"/>
    <property type="match status" value="1"/>
</dbReference>
<dbReference type="InterPro" id="IPR051396">
    <property type="entry name" value="Bact_Antivir_Def_Nuclease"/>
</dbReference>
<dbReference type="Gene3D" id="3.40.50.300">
    <property type="entry name" value="P-loop containing nucleotide triphosphate hydrolases"/>
    <property type="match status" value="1"/>
</dbReference>
<accession>A0A4Q7LMW2</accession>
<gene>
    <name evidence="2" type="ORF">EV685_2384</name>
</gene>
<comment type="caution">
    <text evidence="2">The sequence shown here is derived from an EMBL/GenBank/DDBJ whole genome shotgun (WGS) entry which is preliminary data.</text>
</comment>
<dbReference type="PANTHER" id="PTHR43581:SF4">
    <property type="entry name" value="ATP_GTP PHOSPHATASE"/>
    <property type="match status" value="1"/>
</dbReference>
<dbReference type="InterPro" id="IPR027417">
    <property type="entry name" value="P-loop_NTPase"/>
</dbReference>
<sequence>MKLRALTLSNFRGYKAPFSVRFDGLTTLIGRNDAGKSTLLEALDVFFNDKALDKNDASKGGDARAVTITCVFDDLPANIVLDETASSSLAGEFLLNAQGQLEITKVFNCSIEKPKLTTIRVKAVHPTTAGASDLLVLKIDELKARAVAVGIEARAVNMAVKHELRTAIRNQVLSLALTECDVVLFGDGVDEKSNATKVWDGLKNALPLFALFKSDRQSSDQDIEAQDPLKIAIKDALAAQAAQLQAVMAHVEQEVKKVAALTLSKLREMDPGVAATLDPKFERPNWSSLIKASITGDDEIPLNKRGSGVRRLILLNFFRAKVERSILDKGAQSTIYAIEEPETSQHPHNQRLLMRALQQLACGNDQVIVTTHTPTLARALPSSSLRFLSRDAKGHRSIQCGGDDAVNADIVASLGVLPDHSVKVFVIVEGVYDVSFLKNLSKLLISHGHAVPNLDALEISGELVFVPAGGANNLALWASKLHMLNRPEFHLYDRDANAAEPAKHQAKVDAVNRRPTCKGVSTTRREMENFIHHQAVNLCANALQLPLALDAPFGPDADVPAVLSAQLNQLAPVGSKWGHSRVKAWVADVVLPTMDSQMLAEVDPDGEMKSWLEDIGHMLRRGA</sequence>
<feature type="domain" description="Endonuclease GajA/Old nuclease/RecF-like AAA" evidence="1">
    <location>
        <begin position="1"/>
        <end position="377"/>
    </location>
</feature>
<evidence type="ECO:0000259" key="1">
    <source>
        <dbReference type="Pfam" id="PF13175"/>
    </source>
</evidence>
<organism evidence="2 3">
    <name type="scientific">Sphaerotilus mobilis</name>
    <dbReference type="NCBI Taxonomy" id="47994"/>
    <lineage>
        <taxon>Bacteria</taxon>
        <taxon>Pseudomonadati</taxon>
        <taxon>Pseudomonadota</taxon>
        <taxon>Betaproteobacteria</taxon>
        <taxon>Burkholderiales</taxon>
        <taxon>Sphaerotilaceae</taxon>
        <taxon>Sphaerotilus</taxon>
    </lineage>
</organism>
<proteinExistence type="predicted"/>
<dbReference type="InterPro" id="IPR041685">
    <property type="entry name" value="AAA_GajA/Old/RecF-like"/>
</dbReference>
<dbReference type="Proteomes" id="UP000293433">
    <property type="component" value="Unassembled WGS sequence"/>
</dbReference>
<dbReference type="Pfam" id="PF13175">
    <property type="entry name" value="AAA_15"/>
    <property type="match status" value="1"/>
</dbReference>
<keyword evidence="3" id="KW-1185">Reference proteome</keyword>
<reference evidence="2 3" key="1">
    <citation type="submission" date="2019-02" db="EMBL/GenBank/DDBJ databases">
        <title>Genomic Encyclopedia of Type Strains, Phase IV (KMG-IV): sequencing the most valuable type-strain genomes for metagenomic binning, comparative biology and taxonomic classification.</title>
        <authorList>
            <person name="Goeker M."/>
        </authorList>
    </citation>
    <scope>NUCLEOTIDE SEQUENCE [LARGE SCALE GENOMIC DNA]</scope>
    <source>
        <strain evidence="2 3">DSM 10617</strain>
    </source>
</reference>
<evidence type="ECO:0000313" key="3">
    <source>
        <dbReference type="Proteomes" id="UP000293433"/>
    </source>
</evidence>
<dbReference type="SUPFAM" id="SSF52540">
    <property type="entry name" value="P-loop containing nucleoside triphosphate hydrolases"/>
    <property type="match status" value="1"/>
</dbReference>
<protein>
    <submittedName>
        <fullName evidence="2">AAA ATPase-like protein</fullName>
    </submittedName>
</protein>
<dbReference type="AlphaFoldDB" id="A0A4Q7LMW2"/>
<evidence type="ECO:0000313" key="2">
    <source>
        <dbReference type="EMBL" id="RZS54899.1"/>
    </source>
</evidence>
<dbReference type="EMBL" id="SGWV01000009">
    <property type="protein sequence ID" value="RZS54899.1"/>
    <property type="molecule type" value="Genomic_DNA"/>
</dbReference>
<name>A0A4Q7LMW2_9BURK</name>
<dbReference type="RefSeq" id="WP_165396780.1">
    <property type="nucleotide sequence ID" value="NZ_SGWV01000009.1"/>
</dbReference>